<name>A0ABR3PZK2_9TREE</name>
<dbReference type="InterPro" id="IPR036188">
    <property type="entry name" value="FAD/NAD-bd_sf"/>
</dbReference>
<organism evidence="3 4">
    <name type="scientific">Vanrija albida</name>
    <dbReference type="NCBI Taxonomy" id="181172"/>
    <lineage>
        <taxon>Eukaryota</taxon>
        <taxon>Fungi</taxon>
        <taxon>Dikarya</taxon>
        <taxon>Basidiomycota</taxon>
        <taxon>Agaricomycotina</taxon>
        <taxon>Tremellomycetes</taxon>
        <taxon>Trichosporonales</taxon>
        <taxon>Trichosporonaceae</taxon>
        <taxon>Vanrija</taxon>
    </lineage>
</organism>
<gene>
    <name evidence="3" type="ORF">Q8F55_007342</name>
</gene>
<dbReference type="SUPFAM" id="SSF51905">
    <property type="entry name" value="FAD/NAD(P)-binding domain"/>
    <property type="match status" value="1"/>
</dbReference>
<dbReference type="PANTHER" id="PTHR13847">
    <property type="entry name" value="SARCOSINE DEHYDROGENASE-RELATED"/>
    <property type="match status" value="1"/>
</dbReference>
<dbReference type="PANTHER" id="PTHR13847:SF260">
    <property type="entry name" value="FAD DEPENDENT OXIDOREDUCTASE DOMAIN-CONTAINING PROTEIN"/>
    <property type="match status" value="1"/>
</dbReference>
<sequence length="486" mass="52744">MPAFPQSFTSTVSHWQETNRGPTSLWSHGRDAKLPSGVVDYVIVGAGATGASLAYQLSSPGAGADGKSIVLLDAKDVASCASGRNGGHVAPRAWAIFPLLMAPLEKGGGGLNAEQVLDIIFFEQDNLKLVDSIIKREGLAVDFWHGYRCEVLNTPESAADNLRNFQLLQKLVANSPKYRHRKVDWTVITDPDEAKRLSRVNDAVACNRVPSGSWHPHRGVTALLRLALASTAANVQFFSWAPVAGITTANGLVSVDCGARGVITARQVVIATNAYTRHLLPETQDLLIPRLAQACRVVPPASYAGPRGLSTTYTVQDGPYLIQTPNSGLIFGPYPLIDEPERVFNVEDDSYTTPGVHAWLESWCRDHFINWGKESAGEGLVEHWSGVICQSIDLRPFVGAVPGRPGVFISAGYSGHGMAQLVNITRGLVNQLRTGQWDDAIPRSFALTESRMERARAKAVHPLDYEKRGVTLRYFNGTVSDEVANL</sequence>
<evidence type="ECO:0000256" key="1">
    <source>
        <dbReference type="SAM" id="MobiDB-lite"/>
    </source>
</evidence>
<keyword evidence="4" id="KW-1185">Reference proteome</keyword>
<dbReference type="GeneID" id="95988385"/>
<evidence type="ECO:0000313" key="4">
    <source>
        <dbReference type="Proteomes" id="UP001565368"/>
    </source>
</evidence>
<evidence type="ECO:0000313" key="3">
    <source>
        <dbReference type="EMBL" id="KAL1407906.1"/>
    </source>
</evidence>
<reference evidence="3 4" key="1">
    <citation type="submission" date="2023-08" db="EMBL/GenBank/DDBJ databases">
        <title>Annotated Genome Sequence of Vanrija albida AlHP1.</title>
        <authorList>
            <person name="Herzog R."/>
        </authorList>
    </citation>
    <scope>NUCLEOTIDE SEQUENCE [LARGE SCALE GENOMIC DNA]</scope>
    <source>
        <strain evidence="3 4">AlHP1</strain>
    </source>
</reference>
<dbReference type="Proteomes" id="UP001565368">
    <property type="component" value="Unassembled WGS sequence"/>
</dbReference>
<dbReference type="EMBL" id="JBBXJM010000005">
    <property type="protein sequence ID" value="KAL1407906.1"/>
    <property type="molecule type" value="Genomic_DNA"/>
</dbReference>
<comment type="caution">
    <text evidence="3">The sequence shown here is derived from an EMBL/GenBank/DDBJ whole genome shotgun (WGS) entry which is preliminary data.</text>
</comment>
<dbReference type="Pfam" id="PF01266">
    <property type="entry name" value="DAO"/>
    <property type="match status" value="1"/>
</dbReference>
<dbReference type="RefSeq" id="XP_069207850.1">
    <property type="nucleotide sequence ID" value="XM_069355779.1"/>
</dbReference>
<protein>
    <recommendedName>
        <fullName evidence="2">FAD dependent oxidoreductase domain-containing protein</fullName>
    </recommendedName>
</protein>
<proteinExistence type="predicted"/>
<feature type="region of interest" description="Disordered" evidence="1">
    <location>
        <begin position="1"/>
        <end position="27"/>
    </location>
</feature>
<evidence type="ECO:0000259" key="2">
    <source>
        <dbReference type="Pfam" id="PF01266"/>
    </source>
</evidence>
<dbReference type="InterPro" id="IPR006076">
    <property type="entry name" value="FAD-dep_OxRdtase"/>
</dbReference>
<dbReference type="Gene3D" id="3.30.9.10">
    <property type="entry name" value="D-Amino Acid Oxidase, subunit A, domain 2"/>
    <property type="match status" value="1"/>
</dbReference>
<dbReference type="Gene3D" id="3.50.50.60">
    <property type="entry name" value="FAD/NAD(P)-binding domain"/>
    <property type="match status" value="1"/>
</dbReference>
<accession>A0ABR3PZK2</accession>
<feature type="domain" description="FAD dependent oxidoreductase" evidence="2">
    <location>
        <begin position="40"/>
        <end position="420"/>
    </location>
</feature>
<feature type="compositionally biased region" description="Polar residues" evidence="1">
    <location>
        <begin position="1"/>
        <end position="26"/>
    </location>
</feature>